<keyword evidence="2" id="KW-1185">Reference proteome</keyword>
<dbReference type="Proteomes" id="UP000266861">
    <property type="component" value="Unassembled WGS sequence"/>
</dbReference>
<protein>
    <submittedName>
        <fullName evidence="1">Uncharacterized protein</fullName>
    </submittedName>
</protein>
<dbReference type="OrthoDB" id="2394823at2759"/>
<comment type="caution">
    <text evidence="1">The sequence shown here is derived from an EMBL/GenBank/DDBJ whole genome shotgun (WGS) entry which is preliminary data.</text>
</comment>
<sequence length="279" mass="32172">MIGLSNPFAGITNQVLIQEKIPQLYTRKNATDAISQYIDFSINDEKPIPIAFIKKFNFFSKKESLSSWNSTLSKTLEINKNDPKLVEVKQLFENGYYRQGVNDCFRQSESARTLEKEKTSIDKTLTNKTRQCDSKRITDLLPEETGDQKFSKKPCLKESDQKTNQRNNEFCLSSSNPDSEFNAQEINKKGIYHLSNAGINMLAWVHESYNLSAEFRNFQKSTIDQIKKDLILYYKSDIQKILPYQTIEGALDELIKIYGNEVGLESGLVAHIFEFMKWT</sequence>
<reference evidence="1 2" key="1">
    <citation type="submission" date="2018-08" db="EMBL/GenBank/DDBJ databases">
        <title>Genome and evolution of the arbuscular mycorrhizal fungus Diversispora epigaea (formerly Glomus versiforme) and its bacterial endosymbionts.</title>
        <authorList>
            <person name="Sun X."/>
            <person name="Fei Z."/>
            <person name="Harrison M."/>
        </authorList>
    </citation>
    <scope>NUCLEOTIDE SEQUENCE [LARGE SCALE GENOMIC DNA]</scope>
    <source>
        <strain evidence="1 2">IT104</strain>
    </source>
</reference>
<accession>A0A397IWN3</accession>
<organism evidence="1 2">
    <name type="scientific">Diversispora epigaea</name>
    <dbReference type="NCBI Taxonomy" id="1348612"/>
    <lineage>
        <taxon>Eukaryota</taxon>
        <taxon>Fungi</taxon>
        <taxon>Fungi incertae sedis</taxon>
        <taxon>Mucoromycota</taxon>
        <taxon>Glomeromycotina</taxon>
        <taxon>Glomeromycetes</taxon>
        <taxon>Diversisporales</taxon>
        <taxon>Diversisporaceae</taxon>
        <taxon>Diversispora</taxon>
    </lineage>
</organism>
<dbReference type="AlphaFoldDB" id="A0A397IWN3"/>
<evidence type="ECO:0000313" key="1">
    <source>
        <dbReference type="EMBL" id="RHZ77050.1"/>
    </source>
</evidence>
<gene>
    <name evidence="1" type="ORF">Glove_186g146</name>
</gene>
<name>A0A397IWN3_9GLOM</name>
<proteinExistence type="predicted"/>
<evidence type="ECO:0000313" key="2">
    <source>
        <dbReference type="Proteomes" id="UP000266861"/>
    </source>
</evidence>
<dbReference type="EMBL" id="PQFF01000176">
    <property type="protein sequence ID" value="RHZ77050.1"/>
    <property type="molecule type" value="Genomic_DNA"/>
</dbReference>